<reference evidence="2" key="1">
    <citation type="journal article" date="2021" name="Sci. Rep.">
        <title>Diploid genomic architecture of Nitzschia inconspicua, an elite biomass production diatom.</title>
        <authorList>
            <person name="Oliver A."/>
            <person name="Podell S."/>
            <person name="Pinowska A."/>
            <person name="Traller J.C."/>
            <person name="Smith S.R."/>
            <person name="McClure R."/>
            <person name="Beliaev A."/>
            <person name="Bohutskyi P."/>
            <person name="Hill E.A."/>
            <person name="Rabines A."/>
            <person name="Zheng H."/>
            <person name="Allen L.Z."/>
            <person name="Kuo A."/>
            <person name="Grigoriev I.V."/>
            <person name="Allen A.E."/>
            <person name="Hazlebeck D."/>
            <person name="Allen E.E."/>
        </authorList>
    </citation>
    <scope>NUCLEOTIDE SEQUENCE</scope>
    <source>
        <strain evidence="2">Hildebrandi</strain>
    </source>
</reference>
<dbReference type="OrthoDB" id="47509at2759"/>
<dbReference type="AlphaFoldDB" id="A0A9K3LP34"/>
<accession>A0A9K3LP34</accession>
<proteinExistence type="predicted"/>
<evidence type="ECO:0000256" key="1">
    <source>
        <dbReference type="SAM" id="MobiDB-lite"/>
    </source>
</evidence>
<dbReference type="EMBL" id="JAGRRH010000009">
    <property type="protein sequence ID" value="KAG7365490.1"/>
    <property type="molecule type" value="Genomic_DNA"/>
</dbReference>
<feature type="region of interest" description="Disordered" evidence="1">
    <location>
        <begin position="41"/>
        <end position="87"/>
    </location>
</feature>
<evidence type="ECO:0000313" key="3">
    <source>
        <dbReference type="Proteomes" id="UP000693970"/>
    </source>
</evidence>
<evidence type="ECO:0000313" key="2">
    <source>
        <dbReference type="EMBL" id="KAG7365490.1"/>
    </source>
</evidence>
<reference evidence="2" key="2">
    <citation type="submission" date="2021-04" db="EMBL/GenBank/DDBJ databases">
        <authorList>
            <person name="Podell S."/>
        </authorList>
    </citation>
    <scope>NUCLEOTIDE SEQUENCE</scope>
    <source>
        <strain evidence="2">Hildebrandi</strain>
    </source>
</reference>
<name>A0A9K3LP34_9STRA</name>
<feature type="compositionally biased region" description="Polar residues" evidence="1">
    <location>
        <begin position="62"/>
        <end position="76"/>
    </location>
</feature>
<sequence>MISHPSPTLTPSPPPALQLTAAQNPIATHANVPCRRITQTHNDRTASHAPTVRVPEIPTPQKDPTATQASCSTSTPHQKDPRASHTNVRVPTISQIQTDPTATHTPNVSCMTFTQTHNDPKASHTLNVRVPTISQIQTDPTATHTPNVSCMTFTQIHNNPKASHTLNVRVPTISQTHNDPKASHTLNVRVPMISQTHNDPKASHTLNVRVPTITQTHNDPKASHTLNVRVPTISQTHNDSKASHTLNVRVPTITQTHNDPKASHTLNVRVPTISQIQTDPTVTHTPNVSCMMFTQTHNDRTASHTLNVRVRTISHPTLTLTNPSPPALQLTAAQSKLFPHQLMFPRNIALRHPAAPTLLHWAINGCPTTCGPNWTPHQLNAYLTYGNHSSTHTPLATQAIQAETDEKVKAGICEAVPWSQIRLTNPPTLKVSPLAAIPHKTRRFRLIHDLSFSLPHSSGSFSPVNAFSDTAKVPHHSMHEQGHVIPRILHHVATAPAHTPLFLTKIDIKDGYWRMRMCEDGKWNFAYTLPRNDPNHELIVVLCLTLPMGWVDSPPFCCAVTETARDIMHAYEALPELPPHPLEHHMLKPTRHDAALLHHPPSPLPSPLPPALQEVYIDDFIALCPAQHLTHLQHHSRAMLHAIHDLFPPPDITGSTMEDPISIKKLATEPGVQQKRSSVGY</sequence>
<dbReference type="Proteomes" id="UP000693970">
    <property type="component" value="Unassembled WGS sequence"/>
</dbReference>
<keyword evidence="3" id="KW-1185">Reference proteome</keyword>
<comment type="caution">
    <text evidence="2">The sequence shown here is derived from an EMBL/GenBank/DDBJ whole genome shotgun (WGS) entry which is preliminary data.</text>
</comment>
<gene>
    <name evidence="2" type="ORF">IV203_038694</name>
</gene>
<organism evidence="2 3">
    <name type="scientific">Nitzschia inconspicua</name>
    <dbReference type="NCBI Taxonomy" id="303405"/>
    <lineage>
        <taxon>Eukaryota</taxon>
        <taxon>Sar</taxon>
        <taxon>Stramenopiles</taxon>
        <taxon>Ochrophyta</taxon>
        <taxon>Bacillariophyta</taxon>
        <taxon>Bacillariophyceae</taxon>
        <taxon>Bacillariophycidae</taxon>
        <taxon>Bacillariales</taxon>
        <taxon>Bacillariaceae</taxon>
        <taxon>Nitzschia</taxon>
    </lineage>
</organism>
<protein>
    <submittedName>
        <fullName evidence="2">Uncharacterized protein</fullName>
    </submittedName>
</protein>